<organism evidence="1 2">
    <name type="scientific">Trema orientale</name>
    <name type="common">Charcoal tree</name>
    <name type="synonym">Celtis orientalis</name>
    <dbReference type="NCBI Taxonomy" id="63057"/>
    <lineage>
        <taxon>Eukaryota</taxon>
        <taxon>Viridiplantae</taxon>
        <taxon>Streptophyta</taxon>
        <taxon>Embryophyta</taxon>
        <taxon>Tracheophyta</taxon>
        <taxon>Spermatophyta</taxon>
        <taxon>Magnoliopsida</taxon>
        <taxon>eudicotyledons</taxon>
        <taxon>Gunneridae</taxon>
        <taxon>Pentapetalae</taxon>
        <taxon>rosids</taxon>
        <taxon>fabids</taxon>
        <taxon>Rosales</taxon>
        <taxon>Cannabaceae</taxon>
        <taxon>Trema</taxon>
    </lineage>
</organism>
<reference evidence="2" key="1">
    <citation type="submission" date="2016-06" db="EMBL/GenBank/DDBJ databases">
        <title>Parallel loss of symbiosis genes in relatives of nitrogen-fixing non-legume Parasponia.</title>
        <authorList>
            <person name="Van Velzen R."/>
            <person name="Holmer R."/>
            <person name="Bu F."/>
            <person name="Rutten L."/>
            <person name="Van Zeijl A."/>
            <person name="Liu W."/>
            <person name="Santuari L."/>
            <person name="Cao Q."/>
            <person name="Sharma T."/>
            <person name="Shen D."/>
            <person name="Roswanjaya Y."/>
            <person name="Wardhani T."/>
            <person name="Kalhor M.S."/>
            <person name="Jansen J."/>
            <person name="Van den Hoogen J."/>
            <person name="Gungor B."/>
            <person name="Hartog M."/>
            <person name="Hontelez J."/>
            <person name="Verver J."/>
            <person name="Yang W.-C."/>
            <person name="Schijlen E."/>
            <person name="Repin R."/>
            <person name="Schilthuizen M."/>
            <person name="Schranz E."/>
            <person name="Heidstra R."/>
            <person name="Miyata K."/>
            <person name="Fedorova E."/>
            <person name="Kohlen W."/>
            <person name="Bisseling T."/>
            <person name="Smit S."/>
            <person name="Geurts R."/>
        </authorList>
    </citation>
    <scope>NUCLEOTIDE SEQUENCE [LARGE SCALE GENOMIC DNA]</scope>
    <source>
        <strain evidence="2">cv. RG33-2</strain>
    </source>
</reference>
<dbReference type="AlphaFoldDB" id="A0A2P5FH46"/>
<dbReference type="EMBL" id="JXTC01000034">
    <property type="protein sequence ID" value="PON97111.1"/>
    <property type="molecule type" value="Genomic_DNA"/>
</dbReference>
<protein>
    <recommendedName>
        <fullName evidence="3">Retrotransposon Copia-like N-terminal domain-containing protein</fullName>
    </recommendedName>
</protein>
<accession>A0A2P5FH46</accession>
<proteinExistence type="predicted"/>
<feature type="non-terminal residue" evidence="1">
    <location>
        <position position="61"/>
    </location>
</feature>
<name>A0A2P5FH46_TREOI</name>
<sequence>MAVPLFPFLSSLVPLAHKLDRTNFAFWRSQILSTVRAHELEGFLLGTQLCPEQYVFLQEGE</sequence>
<keyword evidence="2" id="KW-1185">Reference proteome</keyword>
<evidence type="ECO:0000313" key="1">
    <source>
        <dbReference type="EMBL" id="PON97111.1"/>
    </source>
</evidence>
<dbReference type="Proteomes" id="UP000237000">
    <property type="component" value="Unassembled WGS sequence"/>
</dbReference>
<dbReference type="InParanoid" id="A0A2P5FH46"/>
<evidence type="ECO:0008006" key="3">
    <source>
        <dbReference type="Google" id="ProtNLM"/>
    </source>
</evidence>
<evidence type="ECO:0000313" key="2">
    <source>
        <dbReference type="Proteomes" id="UP000237000"/>
    </source>
</evidence>
<gene>
    <name evidence="1" type="ORF">TorRG33x02_071610</name>
</gene>
<comment type="caution">
    <text evidence="1">The sequence shown here is derived from an EMBL/GenBank/DDBJ whole genome shotgun (WGS) entry which is preliminary data.</text>
</comment>
<dbReference type="OrthoDB" id="1194575at2759"/>